<protein>
    <recommendedName>
        <fullName evidence="4">CopC domain-containing protein</fullName>
    </recommendedName>
</protein>
<proteinExistence type="predicted"/>
<dbReference type="PROSITE" id="PS51318">
    <property type="entry name" value="TAT"/>
    <property type="match status" value="1"/>
</dbReference>
<evidence type="ECO:0000313" key="2">
    <source>
        <dbReference type="EMBL" id="MDX2297427.1"/>
    </source>
</evidence>
<accession>A0ABU4KI03</accession>
<dbReference type="Gene3D" id="2.60.40.10">
    <property type="entry name" value="Immunoglobulins"/>
    <property type="match status" value="1"/>
</dbReference>
<gene>
    <name evidence="2" type="ORF">R2363_35260</name>
</gene>
<feature type="chain" id="PRO_5045175372" description="CopC domain-containing protein" evidence="1">
    <location>
        <begin position="39"/>
        <end position="180"/>
    </location>
</feature>
<dbReference type="InterPro" id="IPR013783">
    <property type="entry name" value="Ig-like_fold"/>
</dbReference>
<evidence type="ECO:0008006" key="4">
    <source>
        <dbReference type="Google" id="ProtNLM"/>
    </source>
</evidence>
<comment type="caution">
    <text evidence="2">The sequence shown here is derived from an EMBL/GenBank/DDBJ whole genome shotgun (WGS) entry which is preliminary data.</text>
</comment>
<name>A0ABU4KI03_9ACTN</name>
<dbReference type="EMBL" id="JAWJZF010000517">
    <property type="protein sequence ID" value="MDX2297427.1"/>
    <property type="molecule type" value="Genomic_DNA"/>
</dbReference>
<reference evidence="2 3" key="1">
    <citation type="submission" date="2023-10" db="EMBL/GenBank/DDBJ databases">
        <authorList>
            <person name="Wang X.X."/>
        </authorList>
    </citation>
    <scope>NUCLEOTIDE SEQUENCE [LARGE SCALE GENOMIC DNA]</scope>
    <source>
        <strain evidence="2 3">NBRC 12816</strain>
    </source>
</reference>
<evidence type="ECO:0000256" key="1">
    <source>
        <dbReference type="SAM" id="SignalP"/>
    </source>
</evidence>
<dbReference type="RefSeq" id="WP_319013551.1">
    <property type="nucleotide sequence ID" value="NZ_JAWJZF010000517.1"/>
</dbReference>
<keyword evidence="1" id="KW-0732">Signal</keyword>
<keyword evidence="3" id="KW-1185">Reference proteome</keyword>
<evidence type="ECO:0000313" key="3">
    <source>
        <dbReference type="Proteomes" id="UP001278571"/>
    </source>
</evidence>
<organism evidence="2 3">
    <name type="scientific">Streptomyces roseolus</name>
    <dbReference type="NCBI Taxonomy" id="67358"/>
    <lineage>
        <taxon>Bacteria</taxon>
        <taxon>Bacillati</taxon>
        <taxon>Actinomycetota</taxon>
        <taxon>Actinomycetes</taxon>
        <taxon>Kitasatosporales</taxon>
        <taxon>Streptomycetaceae</taxon>
        <taxon>Streptomyces</taxon>
    </lineage>
</organism>
<dbReference type="InterPro" id="IPR006311">
    <property type="entry name" value="TAT_signal"/>
</dbReference>
<sequence>MRTRHHSPTQRRRGTRRATLALLAACAAGAVATPLALAAASAGPAPAAAPADDRLLPVPEAPRVSDGSYAGFQLCGDPAGDPVVTGTSPTLAATLESVAPPGTVEPARPGPRRKVTFEVDTAAGEPVLHRQLTSDTSHDAALQVPAGTLSDGAYRWRVRVKDGATASAWTAWCGFTVRRA</sequence>
<feature type="signal peptide" evidence="1">
    <location>
        <begin position="1"/>
        <end position="38"/>
    </location>
</feature>
<dbReference type="Proteomes" id="UP001278571">
    <property type="component" value="Unassembled WGS sequence"/>
</dbReference>